<evidence type="ECO:0000313" key="3">
    <source>
        <dbReference type="Proteomes" id="UP000193498"/>
    </source>
</evidence>
<sequence>MASTATLCHHLFGSSVHIAPAPSENTAKYSSVRWCECAVWVAGPLSSPCKPTAYTLLPSVLGYCNLALLVFGMPVLMGYFTPLSAKQTQSRGFDLFSTVINGIGSGLDPVSA</sequence>
<organism evidence="2 3">
    <name type="scientific">Basidiobolus meristosporus CBS 931.73</name>
    <dbReference type="NCBI Taxonomy" id="1314790"/>
    <lineage>
        <taxon>Eukaryota</taxon>
        <taxon>Fungi</taxon>
        <taxon>Fungi incertae sedis</taxon>
        <taxon>Zoopagomycota</taxon>
        <taxon>Entomophthoromycotina</taxon>
        <taxon>Basidiobolomycetes</taxon>
        <taxon>Basidiobolales</taxon>
        <taxon>Basidiobolaceae</taxon>
        <taxon>Basidiobolus</taxon>
    </lineage>
</organism>
<reference evidence="2 3" key="1">
    <citation type="submission" date="2016-07" db="EMBL/GenBank/DDBJ databases">
        <title>Pervasive Adenine N6-methylation of Active Genes in Fungi.</title>
        <authorList>
            <consortium name="DOE Joint Genome Institute"/>
            <person name="Mondo S.J."/>
            <person name="Dannebaum R.O."/>
            <person name="Kuo R.C."/>
            <person name="Labutti K."/>
            <person name="Haridas S."/>
            <person name="Kuo A."/>
            <person name="Salamov A."/>
            <person name="Ahrendt S.R."/>
            <person name="Lipzen A."/>
            <person name="Sullivan W."/>
            <person name="Andreopoulos W.B."/>
            <person name="Clum A."/>
            <person name="Lindquist E."/>
            <person name="Daum C."/>
            <person name="Ramamoorthy G.K."/>
            <person name="Gryganskyi A."/>
            <person name="Culley D."/>
            <person name="Magnuson J.K."/>
            <person name="James T.Y."/>
            <person name="O'Malley M.A."/>
            <person name="Stajich J.E."/>
            <person name="Spatafora J.W."/>
            <person name="Visel A."/>
            <person name="Grigoriev I.V."/>
        </authorList>
    </citation>
    <scope>NUCLEOTIDE SEQUENCE [LARGE SCALE GENOMIC DNA]</scope>
    <source>
        <strain evidence="2 3">CBS 931.73</strain>
    </source>
</reference>
<name>A0A1Y1YC01_9FUNG</name>
<evidence type="ECO:0000256" key="1">
    <source>
        <dbReference type="SAM" id="Phobius"/>
    </source>
</evidence>
<dbReference type="InParanoid" id="A0A1Y1YC01"/>
<keyword evidence="1" id="KW-0812">Transmembrane</keyword>
<evidence type="ECO:0000313" key="2">
    <source>
        <dbReference type="EMBL" id="ORX95527.1"/>
    </source>
</evidence>
<keyword evidence="3" id="KW-1185">Reference proteome</keyword>
<protein>
    <submittedName>
        <fullName evidence="2">Uncharacterized protein</fullName>
    </submittedName>
</protein>
<proteinExistence type="predicted"/>
<dbReference type="Proteomes" id="UP000193498">
    <property type="component" value="Unassembled WGS sequence"/>
</dbReference>
<keyword evidence="1" id="KW-0472">Membrane</keyword>
<accession>A0A1Y1YC01</accession>
<feature type="transmembrane region" description="Helical" evidence="1">
    <location>
        <begin position="60"/>
        <end position="81"/>
    </location>
</feature>
<dbReference type="EMBL" id="MCFE01000173">
    <property type="protein sequence ID" value="ORX95527.1"/>
    <property type="molecule type" value="Genomic_DNA"/>
</dbReference>
<comment type="caution">
    <text evidence="2">The sequence shown here is derived from an EMBL/GenBank/DDBJ whole genome shotgun (WGS) entry which is preliminary data.</text>
</comment>
<dbReference type="AlphaFoldDB" id="A0A1Y1YC01"/>
<keyword evidence="1" id="KW-1133">Transmembrane helix</keyword>
<gene>
    <name evidence="2" type="ORF">K493DRAFT_301435</name>
</gene>